<organism evidence="5 6">
    <name type="scientific">Dactylosporangium sucinum</name>
    <dbReference type="NCBI Taxonomy" id="1424081"/>
    <lineage>
        <taxon>Bacteria</taxon>
        <taxon>Bacillati</taxon>
        <taxon>Actinomycetota</taxon>
        <taxon>Actinomycetes</taxon>
        <taxon>Micromonosporales</taxon>
        <taxon>Micromonosporaceae</taxon>
        <taxon>Dactylosporangium</taxon>
    </lineage>
</organism>
<comment type="caution">
    <text evidence="5">The sequence shown here is derived from an EMBL/GenBank/DDBJ whole genome shotgun (WGS) entry which is preliminary data.</text>
</comment>
<reference evidence="5" key="1">
    <citation type="journal article" date="2014" name="Int. J. Syst. Evol. Microbiol.">
        <title>Complete genome sequence of Corynebacterium casei LMG S-19264T (=DSM 44701T), isolated from a smear-ripened cheese.</title>
        <authorList>
            <consortium name="US DOE Joint Genome Institute (JGI-PGF)"/>
            <person name="Walter F."/>
            <person name="Albersmeier A."/>
            <person name="Kalinowski J."/>
            <person name="Ruckert C."/>
        </authorList>
    </citation>
    <scope>NUCLEOTIDE SEQUENCE</scope>
    <source>
        <strain evidence="5">JCM 19831</strain>
    </source>
</reference>
<dbReference type="Gene3D" id="1.10.10.10">
    <property type="entry name" value="Winged helix-like DNA-binding domain superfamily/Winged helix DNA-binding domain"/>
    <property type="match status" value="1"/>
</dbReference>
<keyword evidence="2" id="KW-0805">Transcription regulation</keyword>
<comment type="similarity">
    <text evidence="1">Belongs to the BlaI transcriptional regulatory family.</text>
</comment>
<evidence type="ECO:0000256" key="1">
    <source>
        <dbReference type="ARBA" id="ARBA00011046"/>
    </source>
</evidence>
<dbReference type="Pfam" id="PF07070">
    <property type="entry name" value="Spo0M"/>
    <property type="match status" value="1"/>
</dbReference>
<keyword evidence="4" id="KW-0804">Transcription</keyword>
<dbReference type="PANTHER" id="PTHR40053:SF1">
    <property type="entry name" value="SPORULATION-CONTROL PROTEIN SPO0M"/>
    <property type="match status" value="1"/>
</dbReference>
<dbReference type="PANTHER" id="PTHR40053">
    <property type="entry name" value="SPORULATION-CONTROL PROTEIN SPO0M"/>
    <property type="match status" value="1"/>
</dbReference>
<dbReference type="EMBL" id="BMPI01000025">
    <property type="protein sequence ID" value="GGM42572.1"/>
    <property type="molecule type" value="Genomic_DNA"/>
</dbReference>
<sequence>MPVQLAATTFREACVRPGTMAPGEVHLRAGARPVEVDHVALVVETGDGLPVIRHQVAARCTLPAGRTRSVPFLLPVPWETPVTLPALPAALVMRTEVRVAGGALSCWTTPFETHPSLGHHRLLEVFRSGGFRLDRAELTHDPLPEVRRSLPFVQRLTFRSPVAAEGDVLVALVANPVGVDAVIATAAGRRHVAVRHDGGAREPERAPAYYRRSEEIRGGSVTEVLMRGFGDLEAAIMQHMWGVAEPVTVRDVHSVLTAERQLAYTTVLTVMDKLFRKGWLQRERDGKAHRYTVVITREQYGANLMREALTDSGDRQVALLDFVRQMTLEEAVALRAALDTFERKISGR</sequence>
<evidence type="ECO:0000313" key="5">
    <source>
        <dbReference type="EMBL" id="GGM42572.1"/>
    </source>
</evidence>
<dbReference type="SUPFAM" id="SSF46785">
    <property type="entry name" value="Winged helix' DNA-binding domain"/>
    <property type="match status" value="1"/>
</dbReference>
<dbReference type="AlphaFoldDB" id="A0A917WYZ4"/>
<protein>
    <recommendedName>
        <fullName evidence="7">Transcriptional regulator</fullName>
    </recommendedName>
</protein>
<dbReference type="Pfam" id="PF03965">
    <property type="entry name" value="Penicillinase_R"/>
    <property type="match status" value="1"/>
</dbReference>
<dbReference type="GO" id="GO:0003677">
    <property type="term" value="F:DNA binding"/>
    <property type="evidence" value="ECO:0007669"/>
    <property type="project" value="UniProtKB-KW"/>
</dbReference>
<evidence type="ECO:0000256" key="2">
    <source>
        <dbReference type="ARBA" id="ARBA00023015"/>
    </source>
</evidence>
<dbReference type="RefSeq" id="WP_190252369.1">
    <property type="nucleotide sequence ID" value="NZ_BMPI01000025.1"/>
</dbReference>
<evidence type="ECO:0000256" key="4">
    <source>
        <dbReference type="ARBA" id="ARBA00023163"/>
    </source>
</evidence>
<accession>A0A917WYZ4</accession>
<reference evidence="5" key="2">
    <citation type="submission" date="2020-09" db="EMBL/GenBank/DDBJ databases">
        <authorList>
            <person name="Sun Q."/>
            <person name="Ohkuma M."/>
        </authorList>
    </citation>
    <scope>NUCLEOTIDE SEQUENCE</scope>
    <source>
        <strain evidence="5">JCM 19831</strain>
    </source>
</reference>
<dbReference type="InterPro" id="IPR005650">
    <property type="entry name" value="BlaI_family"/>
</dbReference>
<name>A0A917WYZ4_9ACTN</name>
<dbReference type="Gene3D" id="6.10.140.850">
    <property type="match status" value="1"/>
</dbReference>
<evidence type="ECO:0000313" key="6">
    <source>
        <dbReference type="Proteomes" id="UP000642070"/>
    </source>
</evidence>
<evidence type="ECO:0008006" key="7">
    <source>
        <dbReference type="Google" id="ProtNLM"/>
    </source>
</evidence>
<gene>
    <name evidence="5" type="ORF">GCM10007977_050130</name>
</gene>
<dbReference type="InterPro" id="IPR009776">
    <property type="entry name" value="Spore_0_M"/>
</dbReference>
<dbReference type="GO" id="GO:0045892">
    <property type="term" value="P:negative regulation of DNA-templated transcription"/>
    <property type="evidence" value="ECO:0007669"/>
    <property type="project" value="InterPro"/>
</dbReference>
<dbReference type="Proteomes" id="UP000642070">
    <property type="component" value="Unassembled WGS sequence"/>
</dbReference>
<dbReference type="InterPro" id="IPR036388">
    <property type="entry name" value="WH-like_DNA-bd_sf"/>
</dbReference>
<evidence type="ECO:0000256" key="3">
    <source>
        <dbReference type="ARBA" id="ARBA00023125"/>
    </source>
</evidence>
<dbReference type="InterPro" id="IPR036390">
    <property type="entry name" value="WH_DNA-bd_sf"/>
</dbReference>
<keyword evidence="6" id="KW-1185">Reference proteome</keyword>
<proteinExistence type="inferred from homology"/>
<keyword evidence="3" id="KW-0238">DNA-binding</keyword>